<dbReference type="PRINTS" id="PR00038">
    <property type="entry name" value="HTHLUXR"/>
</dbReference>
<dbReference type="eggNOG" id="COG2197">
    <property type="taxonomic scope" value="Bacteria"/>
</dbReference>
<comment type="caution">
    <text evidence="5">The sequence shown here is derived from an EMBL/GenBank/DDBJ whole genome shotgun (WGS) entry which is preliminary data.</text>
</comment>
<feature type="non-terminal residue" evidence="5">
    <location>
        <position position="1"/>
    </location>
</feature>
<evidence type="ECO:0000313" key="6">
    <source>
        <dbReference type="Proteomes" id="UP000008363"/>
    </source>
</evidence>
<dbReference type="Gene3D" id="1.10.10.10">
    <property type="entry name" value="Winged helix-like DNA-binding domain superfamily/Winged helix DNA-binding domain"/>
    <property type="match status" value="1"/>
</dbReference>
<evidence type="ECO:0000256" key="1">
    <source>
        <dbReference type="ARBA" id="ARBA00023015"/>
    </source>
</evidence>
<dbReference type="SUPFAM" id="SSF46894">
    <property type="entry name" value="C-terminal effector domain of the bipartite response regulators"/>
    <property type="match status" value="1"/>
</dbReference>
<dbReference type="InterPro" id="IPR016032">
    <property type="entry name" value="Sig_transdc_resp-reg_C-effctor"/>
</dbReference>
<name>K6W6S9_9ACTN</name>
<proteinExistence type="predicted"/>
<protein>
    <submittedName>
        <fullName evidence="5">Putative two-component response regulator</fullName>
    </submittedName>
</protein>
<dbReference type="SMART" id="SM00421">
    <property type="entry name" value="HTH_LUXR"/>
    <property type="match status" value="1"/>
</dbReference>
<evidence type="ECO:0000259" key="4">
    <source>
        <dbReference type="PROSITE" id="PS50043"/>
    </source>
</evidence>
<dbReference type="PANTHER" id="PTHR44688">
    <property type="entry name" value="DNA-BINDING TRANSCRIPTIONAL ACTIVATOR DEVR_DOSR"/>
    <property type="match status" value="1"/>
</dbReference>
<dbReference type="STRING" id="1108045.GORHZ_061_00090"/>
<dbReference type="EMBL" id="BAHC01000061">
    <property type="protein sequence ID" value="GAB89426.1"/>
    <property type="molecule type" value="Genomic_DNA"/>
</dbReference>
<gene>
    <name evidence="5" type="ORF">GORHZ_061_00090</name>
</gene>
<evidence type="ECO:0000256" key="3">
    <source>
        <dbReference type="ARBA" id="ARBA00023163"/>
    </source>
</evidence>
<evidence type="ECO:0000256" key="2">
    <source>
        <dbReference type="ARBA" id="ARBA00023125"/>
    </source>
</evidence>
<dbReference type="CDD" id="cd06170">
    <property type="entry name" value="LuxR_C_like"/>
    <property type="match status" value="1"/>
</dbReference>
<keyword evidence="1" id="KW-0805">Transcription regulation</keyword>
<feature type="domain" description="HTH luxR-type" evidence="4">
    <location>
        <begin position="63"/>
        <end position="130"/>
    </location>
</feature>
<dbReference type="RefSeq" id="WP_006331454.1">
    <property type="nucleotide sequence ID" value="NZ_BAHC01000061.1"/>
</dbReference>
<keyword evidence="2" id="KW-0238">DNA-binding</keyword>
<dbReference type="AlphaFoldDB" id="K6W6S9"/>
<dbReference type="GO" id="GO:0003677">
    <property type="term" value="F:DNA binding"/>
    <property type="evidence" value="ECO:0007669"/>
    <property type="project" value="UniProtKB-KW"/>
</dbReference>
<organism evidence="5 6">
    <name type="scientific">Gordonia rhizosphera NBRC 16068</name>
    <dbReference type="NCBI Taxonomy" id="1108045"/>
    <lineage>
        <taxon>Bacteria</taxon>
        <taxon>Bacillati</taxon>
        <taxon>Actinomycetota</taxon>
        <taxon>Actinomycetes</taxon>
        <taxon>Mycobacteriales</taxon>
        <taxon>Gordoniaceae</taxon>
        <taxon>Gordonia</taxon>
    </lineage>
</organism>
<dbReference type="GO" id="GO:0006355">
    <property type="term" value="P:regulation of DNA-templated transcription"/>
    <property type="evidence" value="ECO:0007669"/>
    <property type="project" value="InterPro"/>
</dbReference>
<dbReference type="PROSITE" id="PS50043">
    <property type="entry name" value="HTH_LUXR_2"/>
    <property type="match status" value="1"/>
</dbReference>
<keyword evidence="6" id="KW-1185">Reference proteome</keyword>
<dbReference type="InterPro" id="IPR036388">
    <property type="entry name" value="WH-like_DNA-bd_sf"/>
</dbReference>
<dbReference type="PANTHER" id="PTHR44688:SF16">
    <property type="entry name" value="DNA-BINDING TRANSCRIPTIONAL ACTIVATOR DEVR_DOSR"/>
    <property type="match status" value="1"/>
</dbReference>
<reference evidence="5 6" key="1">
    <citation type="submission" date="2012-08" db="EMBL/GenBank/DDBJ databases">
        <title>Whole genome shotgun sequence of Gordonia rhizosphera NBRC 16068.</title>
        <authorList>
            <person name="Takarada H."/>
            <person name="Isaki S."/>
            <person name="Hosoyama A."/>
            <person name="Tsuchikane K."/>
            <person name="Katsumata H."/>
            <person name="Baba S."/>
            <person name="Ohji S."/>
            <person name="Yamazaki S."/>
            <person name="Fujita N."/>
        </authorList>
    </citation>
    <scope>NUCLEOTIDE SEQUENCE [LARGE SCALE GENOMIC DNA]</scope>
    <source>
        <strain evidence="5 6">NBRC 16068</strain>
    </source>
</reference>
<evidence type="ECO:0000313" key="5">
    <source>
        <dbReference type="EMBL" id="GAB89426.1"/>
    </source>
</evidence>
<dbReference type="Proteomes" id="UP000008363">
    <property type="component" value="Unassembled WGS sequence"/>
</dbReference>
<keyword evidence="3" id="KW-0804">Transcription</keyword>
<dbReference type="Pfam" id="PF00196">
    <property type="entry name" value="GerE"/>
    <property type="match status" value="1"/>
</dbReference>
<accession>K6W6S9</accession>
<dbReference type="InterPro" id="IPR000792">
    <property type="entry name" value="Tscrpt_reg_LuxR_C"/>
</dbReference>
<sequence length="132" mass="14868">HLSRWTALPRARADGWGSPETWAQDAVRWFSEHHHDPLATDCRRMLKQLGAPVPRRGRGISQVPQRLLELGVTSREVDVLLLIAMRLPNADIADRLVLSPRTVERHVSSLLTKTGLADRRELALFAERLGLA</sequence>